<dbReference type="PANTHER" id="PTHR43792">
    <property type="entry name" value="GNAT FAMILY, PUTATIVE (AFU_ORTHOLOGUE AFUA_3G00765)-RELATED-RELATED"/>
    <property type="match status" value="1"/>
</dbReference>
<evidence type="ECO:0000313" key="3">
    <source>
        <dbReference type="Proteomes" id="UP001165297"/>
    </source>
</evidence>
<dbReference type="RefSeq" id="WP_226185724.1">
    <property type="nucleotide sequence ID" value="NZ_JAJADQ010000005.1"/>
</dbReference>
<organism evidence="2 3">
    <name type="scientific">Hymenobacter nitidus</name>
    <dbReference type="NCBI Taxonomy" id="2880929"/>
    <lineage>
        <taxon>Bacteria</taxon>
        <taxon>Pseudomonadati</taxon>
        <taxon>Bacteroidota</taxon>
        <taxon>Cytophagia</taxon>
        <taxon>Cytophagales</taxon>
        <taxon>Hymenobacteraceae</taxon>
        <taxon>Hymenobacter</taxon>
    </lineage>
</organism>
<reference evidence="2" key="1">
    <citation type="submission" date="2021-10" db="EMBL/GenBank/DDBJ databases">
        <authorList>
            <person name="Dean J.D."/>
            <person name="Kim M.K."/>
            <person name="Newey C.N."/>
            <person name="Stoker T.S."/>
            <person name="Thompson D.W."/>
            <person name="Grose J.H."/>
        </authorList>
    </citation>
    <scope>NUCLEOTIDE SEQUENCE</scope>
    <source>
        <strain evidence="2">BT635</strain>
    </source>
</reference>
<dbReference type="Gene3D" id="3.40.630.30">
    <property type="match status" value="1"/>
</dbReference>
<proteinExistence type="predicted"/>
<feature type="domain" description="N-acetyltransferase" evidence="1">
    <location>
        <begin position="17"/>
        <end position="181"/>
    </location>
</feature>
<protein>
    <submittedName>
        <fullName evidence="2">GNAT family N-acetyltransferase</fullName>
    </submittedName>
</protein>
<dbReference type="Pfam" id="PF13302">
    <property type="entry name" value="Acetyltransf_3"/>
    <property type="match status" value="1"/>
</dbReference>
<dbReference type="Proteomes" id="UP001165297">
    <property type="component" value="Unassembled WGS sequence"/>
</dbReference>
<name>A0ABS8ACW0_9BACT</name>
<gene>
    <name evidence="2" type="ORF">LGH70_11610</name>
</gene>
<keyword evidence="3" id="KW-1185">Reference proteome</keyword>
<dbReference type="SUPFAM" id="SSF55729">
    <property type="entry name" value="Acyl-CoA N-acyltransferases (Nat)"/>
    <property type="match status" value="1"/>
</dbReference>
<dbReference type="EMBL" id="JAJADQ010000005">
    <property type="protein sequence ID" value="MCB2378235.1"/>
    <property type="molecule type" value="Genomic_DNA"/>
</dbReference>
<dbReference type="InterPro" id="IPR051531">
    <property type="entry name" value="N-acetyltransferase"/>
</dbReference>
<dbReference type="PROSITE" id="PS51186">
    <property type="entry name" value="GNAT"/>
    <property type="match status" value="1"/>
</dbReference>
<dbReference type="InterPro" id="IPR000182">
    <property type="entry name" value="GNAT_dom"/>
</dbReference>
<accession>A0ABS8ACW0</accession>
<sequence>MTTKKFTPFPILQTQRLTLRQLRRSDDQEIWALRSNEHVNKYLDRRPSQSIDDARTFIHTINENVQSDDCIYWAITVNEADSVIGTVCLFNFSENASKAEIGYELLPDFQGKGIMQEALTTVIHFGFQQVGLQAIKAHTRFENQRSVSVLEKLHFKRGSETDEALTLFELTHNDFMAERATDRQ</sequence>
<evidence type="ECO:0000259" key="1">
    <source>
        <dbReference type="PROSITE" id="PS51186"/>
    </source>
</evidence>
<dbReference type="CDD" id="cd04301">
    <property type="entry name" value="NAT_SF"/>
    <property type="match status" value="1"/>
</dbReference>
<comment type="caution">
    <text evidence="2">The sequence shown here is derived from an EMBL/GenBank/DDBJ whole genome shotgun (WGS) entry which is preliminary data.</text>
</comment>
<evidence type="ECO:0000313" key="2">
    <source>
        <dbReference type="EMBL" id="MCB2378235.1"/>
    </source>
</evidence>
<dbReference type="InterPro" id="IPR016181">
    <property type="entry name" value="Acyl_CoA_acyltransferase"/>
</dbReference>